<keyword evidence="2 10" id="KW-0597">Phosphoprotein</keyword>
<comment type="similarity">
    <text evidence="10">Belongs to the NqrB/RnfD family.</text>
</comment>
<dbReference type="PANTHER" id="PTHR30578">
    <property type="entry name" value="ELECTRON TRANSPORT COMPLEX PROTEIN RNFD"/>
    <property type="match status" value="1"/>
</dbReference>
<keyword evidence="6 10" id="KW-1278">Translocase</keyword>
<accession>A0A2N7U0G1</accession>
<feature type="transmembrane region" description="Helical" evidence="10">
    <location>
        <begin position="21"/>
        <end position="41"/>
    </location>
</feature>
<dbReference type="Pfam" id="PF03116">
    <property type="entry name" value="NQR2_RnfD_RnfE"/>
    <property type="match status" value="1"/>
</dbReference>
<keyword evidence="4 10" id="KW-0288">FMN</keyword>
<gene>
    <name evidence="10" type="primary">rnfD</name>
    <name evidence="11" type="ORF">C1H69_15710</name>
</gene>
<comment type="subunit">
    <text evidence="10">The complex is composed of six subunits: RnfA, RnfB, RnfC, RnfD, RnfE and RnfG.</text>
</comment>
<keyword evidence="5 10" id="KW-0812">Transmembrane</keyword>
<dbReference type="AlphaFoldDB" id="A0A2N7U0G1"/>
<evidence type="ECO:0000256" key="9">
    <source>
        <dbReference type="ARBA" id="ARBA00023136"/>
    </source>
</evidence>
<keyword evidence="3 10" id="KW-0285">Flavoprotein</keyword>
<keyword evidence="8 10" id="KW-1133">Transmembrane helix</keyword>
<feature type="transmembrane region" description="Helical" evidence="10">
    <location>
        <begin position="125"/>
        <end position="144"/>
    </location>
</feature>
<evidence type="ECO:0000256" key="3">
    <source>
        <dbReference type="ARBA" id="ARBA00022630"/>
    </source>
</evidence>
<keyword evidence="10" id="KW-1003">Cell membrane</keyword>
<evidence type="ECO:0000256" key="4">
    <source>
        <dbReference type="ARBA" id="ARBA00022643"/>
    </source>
</evidence>
<reference evidence="11 12" key="1">
    <citation type="submission" date="2018-01" db="EMBL/GenBank/DDBJ databases">
        <title>Halomonas endophytica sp. nov., isolated from storage liquid in the stems of Populus euphratica.</title>
        <authorList>
            <person name="Chen C."/>
        </authorList>
    </citation>
    <scope>NUCLEOTIDE SEQUENCE [LARGE SCALE GENOMIC DNA]</scope>
    <source>
        <strain evidence="11 12">MC28</strain>
    </source>
</reference>
<keyword evidence="10" id="KW-0997">Cell inner membrane</keyword>
<dbReference type="PANTHER" id="PTHR30578:SF0">
    <property type="entry name" value="ION-TRANSLOCATING OXIDOREDUCTASE COMPLEX SUBUNIT D"/>
    <property type="match status" value="1"/>
</dbReference>
<evidence type="ECO:0000313" key="12">
    <source>
        <dbReference type="Proteomes" id="UP000235803"/>
    </source>
</evidence>
<comment type="function">
    <text evidence="10">Part of a membrane-bound complex that couples electron transfer with translocation of ions across the membrane.</text>
</comment>
<feature type="modified residue" description="FMN phosphoryl threonine" evidence="10">
    <location>
        <position position="177"/>
    </location>
</feature>
<keyword evidence="1 10" id="KW-0813">Transport</keyword>
<feature type="transmembrane region" description="Helical" evidence="10">
    <location>
        <begin position="47"/>
        <end position="66"/>
    </location>
</feature>
<comment type="cofactor">
    <cofactor evidence="10">
        <name>FMN</name>
        <dbReference type="ChEBI" id="CHEBI:58210"/>
    </cofactor>
</comment>
<keyword evidence="12" id="KW-1185">Reference proteome</keyword>
<evidence type="ECO:0000256" key="8">
    <source>
        <dbReference type="ARBA" id="ARBA00022989"/>
    </source>
</evidence>
<evidence type="ECO:0000256" key="6">
    <source>
        <dbReference type="ARBA" id="ARBA00022967"/>
    </source>
</evidence>
<dbReference type="EC" id="7.-.-.-" evidence="10"/>
<evidence type="ECO:0000313" key="11">
    <source>
        <dbReference type="EMBL" id="PMR73926.1"/>
    </source>
</evidence>
<feature type="transmembrane region" description="Helical" evidence="10">
    <location>
        <begin position="95"/>
        <end position="113"/>
    </location>
</feature>
<dbReference type="Proteomes" id="UP000235803">
    <property type="component" value="Unassembled WGS sequence"/>
</dbReference>
<protein>
    <recommendedName>
        <fullName evidence="10">Ion-translocating oxidoreductase complex subunit D</fullName>
        <ecNumber evidence="10">7.-.-.-</ecNumber>
    </recommendedName>
    <alternativeName>
        <fullName evidence="10">Rnf electron transport complex subunit D</fullName>
    </alternativeName>
</protein>
<dbReference type="GO" id="GO:0022900">
    <property type="term" value="P:electron transport chain"/>
    <property type="evidence" value="ECO:0007669"/>
    <property type="project" value="UniProtKB-UniRule"/>
</dbReference>
<dbReference type="EMBL" id="PNRF01000032">
    <property type="protein sequence ID" value="PMR73926.1"/>
    <property type="molecule type" value="Genomic_DNA"/>
</dbReference>
<feature type="transmembrane region" description="Helical" evidence="10">
    <location>
        <begin position="263"/>
        <end position="281"/>
    </location>
</feature>
<evidence type="ECO:0000256" key="5">
    <source>
        <dbReference type="ARBA" id="ARBA00022692"/>
    </source>
</evidence>
<feature type="transmembrane region" description="Helical" evidence="10">
    <location>
        <begin position="293"/>
        <end position="312"/>
    </location>
</feature>
<dbReference type="GO" id="GO:0005886">
    <property type="term" value="C:plasma membrane"/>
    <property type="evidence" value="ECO:0007669"/>
    <property type="project" value="UniProtKB-SubCell"/>
</dbReference>
<comment type="subcellular location">
    <subcellularLocation>
        <location evidence="10">Cell inner membrane</location>
        <topology evidence="10">Multi-pass membrane protein</topology>
    </subcellularLocation>
</comment>
<feature type="transmembrane region" description="Helical" evidence="10">
    <location>
        <begin position="318"/>
        <end position="337"/>
    </location>
</feature>
<feature type="transmembrane region" description="Helical" evidence="10">
    <location>
        <begin position="73"/>
        <end position="89"/>
    </location>
</feature>
<name>A0A2N7U0G1_9GAMM</name>
<feature type="transmembrane region" description="Helical" evidence="10">
    <location>
        <begin position="210"/>
        <end position="232"/>
    </location>
</feature>
<evidence type="ECO:0000256" key="1">
    <source>
        <dbReference type="ARBA" id="ARBA00022448"/>
    </source>
</evidence>
<keyword evidence="7 10" id="KW-0249">Electron transport</keyword>
<evidence type="ECO:0000256" key="10">
    <source>
        <dbReference type="HAMAP-Rule" id="MF_00462"/>
    </source>
</evidence>
<dbReference type="InterPro" id="IPR011303">
    <property type="entry name" value="RnfD_bac"/>
</dbReference>
<sequence>MMSVDIAAGPFAHDRSSVSRIMLHVCLALTPCTLFGLYVFGWPAINLWLLTCGSALATEAVCLRLLGQPMRRLLDGSALLTGWLLALTLPPWAPWWIAVGGSVFAIGIGKQLYGGIGQNLFNPAMLARAALLIAFPLQMTTWVLPVPLGSVDAPDFIEGLRITFGGMPLLDGVTGATPLGDLKTQLTLGHNAEEILASDFSLMSALVGSIPGSMGETSALLILLGGAWLLALRIIHWEIPLSMLLVVALLAGTAQLYNPEQHLGMLYHLSTGGLLLGALFIATDPVTSPASRLGRLIFGAGCGLLIFIIRTWGGFPEALAFAVLFMNALTPLIDRYWRPRVYGRNARGKPLAATNRINEVKRP</sequence>
<dbReference type="InterPro" id="IPR004338">
    <property type="entry name" value="NqrB/RnfD"/>
</dbReference>
<comment type="caution">
    <text evidence="11">The sequence shown here is derived from an EMBL/GenBank/DDBJ whole genome shotgun (WGS) entry which is preliminary data.</text>
</comment>
<organism evidence="11 12">
    <name type="scientific">Billgrantia endophytica</name>
    <dbReference type="NCBI Taxonomy" id="2033802"/>
    <lineage>
        <taxon>Bacteria</taxon>
        <taxon>Pseudomonadati</taxon>
        <taxon>Pseudomonadota</taxon>
        <taxon>Gammaproteobacteria</taxon>
        <taxon>Oceanospirillales</taxon>
        <taxon>Halomonadaceae</taxon>
        <taxon>Billgrantia</taxon>
    </lineage>
</organism>
<evidence type="ECO:0000256" key="7">
    <source>
        <dbReference type="ARBA" id="ARBA00022982"/>
    </source>
</evidence>
<proteinExistence type="inferred from homology"/>
<dbReference type="NCBIfam" id="TIGR01946">
    <property type="entry name" value="rnfD"/>
    <property type="match status" value="1"/>
</dbReference>
<dbReference type="OrthoDB" id="9776359at2"/>
<feature type="transmembrane region" description="Helical" evidence="10">
    <location>
        <begin position="239"/>
        <end position="257"/>
    </location>
</feature>
<dbReference type="HAMAP" id="MF_00462">
    <property type="entry name" value="RsxD_RnfD"/>
    <property type="match status" value="1"/>
</dbReference>
<evidence type="ECO:0000256" key="2">
    <source>
        <dbReference type="ARBA" id="ARBA00022553"/>
    </source>
</evidence>
<keyword evidence="9 10" id="KW-0472">Membrane</keyword>
<dbReference type="GO" id="GO:0055085">
    <property type="term" value="P:transmembrane transport"/>
    <property type="evidence" value="ECO:0007669"/>
    <property type="project" value="InterPro"/>
</dbReference>